<gene>
    <name evidence="1" type="ORF">CPAV1605_313</name>
</gene>
<evidence type="ECO:0000313" key="1">
    <source>
        <dbReference type="EMBL" id="VVU94588.1"/>
    </source>
</evidence>
<name>A0A5E8CGP1_9ZZZZ</name>
<accession>A0A5E8CGP1</accession>
<protein>
    <submittedName>
        <fullName evidence="1">Uncharacterized protein</fullName>
    </submittedName>
</protein>
<sequence>MVNFFYLDYQPDKTAEYYCDKHVNKILVEICQILCNVIHNNTNLVAPYKKCKNISLDLAPYKWATESKDNYMYLLNLANELLKEYKYRYDKTKHKSEVVIEWLYKHIPDFFEKRKRTKLLFTKNIDIFAYYIKNDVECSRYIYVVYKCKQDKWTKRGKPFWFDDYKNIADRKQKKYKRKLLRMVKETLPEKYKNEKKVKVKRFHSFLRIIYDNLFEQKWDRYIKQYKNMYDVNKPLIDQLSFIHLKRAYKISKKLLLLNELIKLNDNSLEWRGELKLE</sequence>
<dbReference type="AlphaFoldDB" id="A0A5E8CGP1"/>
<dbReference type="EMBL" id="CABVLZ010000001">
    <property type="protein sequence ID" value="VVU94588.1"/>
    <property type="molecule type" value="Genomic_DNA"/>
</dbReference>
<proteinExistence type="predicted"/>
<organism evidence="1">
    <name type="scientific">seawater metagenome</name>
    <dbReference type="NCBI Taxonomy" id="1561972"/>
    <lineage>
        <taxon>unclassified sequences</taxon>
        <taxon>metagenomes</taxon>
        <taxon>ecological metagenomes</taxon>
    </lineage>
</organism>
<reference evidence="1" key="1">
    <citation type="submission" date="2019-09" db="EMBL/GenBank/DDBJ databases">
        <authorList>
            <person name="Needham M D."/>
        </authorList>
    </citation>
    <scope>NUCLEOTIDE SEQUENCE</scope>
</reference>